<organism evidence="8 9">
    <name type="scientific">Nocardia beijingensis</name>
    <dbReference type="NCBI Taxonomy" id="95162"/>
    <lineage>
        <taxon>Bacteria</taxon>
        <taxon>Bacillati</taxon>
        <taxon>Actinomycetota</taxon>
        <taxon>Actinomycetes</taxon>
        <taxon>Mycobacteriales</taxon>
        <taxon>Nocardiaceae</taxon>
        <taxon>Nocardia</taxon>
    </lineage>
</organism>
<dbReference type="PANTHER" id="PTHR32322:SF2">
    <property type="entry name" value="EAMA DOMAIN-CONTAINING PROTEIN"/>
    <property type="match status" value="1"/>
</dbReference>
<feature type="transmembrane region" description="Helical" evidence="6">
    <location>
        <begin position="278"/>
        <end position="297"/>
    </location>
</feature>
<feature type="transmembrane region" description="Helical" evidence="6">
    <location>
        <begin position="252"/>
        <end position="272"/>
    </location>
</feature>
<feature type="transmembrane region" description="Helical" evidence="6">
    <location>
        <begin position="132"/>
        <end position="151"/>
    </location>
</feature>
<keyword evidence="5 6" id="KW-0472">Membrane</keyword>
<feature type="transmembrane region" description="Helical" evidence="6">
    <location>
        <begin position="79"/>
        <end position="98"/>
    </location>
</feature>
<protein>
    <submittedName>
        <fullName evidence="8">EamA family transporter</fullName>
    </submittedName>
</protein>
<dbReference type="EMBL" id="JBIRXV010000001">
    <property type="protein sequence ID" value="MFI2320535.1"/>
    <property type="molecule type" value="Genomic_DNA"/>
</dbReference>
<evidence type="ECO:0000313" key="9">
    <source>
        <dbReference type="Proteomes" id="UP001611450"/>
    </source>
</evidence>
<dbReference type="InterPro" id="IPR037185">
    <property type="entry name" value="EmrE-like"/>
</dbReference>
<sequence>MKSSGIQLVSGADTPLGTLSRTVLTALAPVSWGTTYVVTTELLPPGHPLFAGLLRALPAGLIALAITRTLPRGAWWGKAAVLGVLNIGLLFPLLFLAAERLPGGVAATLAAAQPLVVAVLAVVVLGETPSAWRLAWGVLGIVGVGLVVIGPNAALDLTGVAAGLAAAASMALGLTLTKRWGRPAGIGPTAFAGWQLTAGGLFLLPLTVFAEGPPPAIDAPAALGYLWLGLVGGLLAYVVWFRGIGTLPVTSVAVLVLLSPLVAAVLGAVLLGQTLGPVQLVGFGLALAAIVAGQLPAPTRSSAPIPAPEGISK</sequence>
<comment type="subcellular location">
    <subcellularLocation>
        <location evidence="1">Membrane</location>
        <topology evidence="1">Multi-pass membrane protein</topology>
    </subcellularLocation>
</comment>
<dbReference type="Proteomes" id="UP001611450">
    <property type="component" value="Unassembled WGS sequence"/>
</dbReference>
<evidence type="ECO:0000256" key="1">
    <source>
        <dbReference type="ARBA" id="ARBA00004141"/>
    </source>
</evidence>
<evidence type="ECO:0000256" key="5">
    <source>
        <dbReference type="ARBA" id="ARBA00023136"/>
    </source>
</evidence>
<dbReference type="InterPro" id="IPR000620">
    <property type="entry name" value="EamA_dom"/>
</dbReference>
<keyword evidence="3 6" id="KW-0812">Transmembrane</keyword>
<dbReference type="InterPro" id="IPR050638">
    <property type="entry name" value="AA-Vitamin_Transporters"/>
</dbReference>
<dbReference type="SUPFAM" id="SSF103481">
    <property type="entry name" value="Multidrug resistance efflux transporter EmrE"/>
    <property type="match status" value="2"/>
</dbReference>
<comment type="caution">
    <text evidence="8">The sequence shown here is derived from an EMBL/GenBank/DDBJ whole genome shotgun (WGS) entry which is preliminary data.</text>
</comment>
<evidence type="ECO:0000256" key="6">
    <source>
        <dbReference type="SAM" id="Phobius"/>
    </source>
</evidence>
<name>A0ABW7WC44_9NOCA</name>
<feature type="domain" description="EamA" evidence="7">
    <location>
        <begin position="158"/>
        <end position="291"/>
    </location>
</feature>
<keyword evidence="9" id="KW-1185">Reference proteome</keyword>
<dbReference type="PANTHER" id="PTHR32322">
    <property type="entry name" value="INNER MEMBRANE TRANSPORTER"/>
    <property type="match status" value="1"/>
</dbReference>
<accession>A0ABW7WC44</accession>
<dbReference type="Gene3D" id="1.10.3730.20">
    <property type="match status" value="1"/>
</dbReference>
<evidence type="ECO:0000259" key="7">
    <source>
        <dbReference type="Pfam" id="PF00892"/>
    </source>
</evidence>
<proteinExistence type="inferred from homology"/>
<dbReference type="Pfam" id="PF00892">
    <property type="entry name" value="EamA"/>
    <property type="match status" value="2"/>
</dbReference>
<dbReference type="RefSeq" id="WP_396945068.1">
    <property type="nucleotide sequence ID" value="NZ_JBIRXV010000001.1"/>
</dbReference>
<evidence type="ECO:0000256" key="3">
    <source>
        <dbReference type="ARBA" id="ARBA00022692"/>
    </source>
</evidence>
<evidence type="ECO:0000256" key="4">
    <source>
        <dbReference type="ARBA" id="ARBA00022989"/>
    </source>
</evidence>
<feature type="transmembrane region" description="Helical" evidence="6">
    <location>
        <begin position="157"/>
        <end position="177"/>
    </location>
</feature>
<feature type="transmembrane region" description="Helical" evidence="6">
    <location>
        <begin position="189"/>
        <end position="210"/>
    </location>
</feature>
<evidence type="ECO:0000313" key="8">
    <source>
        <dbReference type="EMBL" id="MFI2320535.1"/>
    </source>
</evidence>
<evidence type="ECO:0000256" key="2">
    <source>
        <dbReference type="ARBA" id="ARBA00007362"/>
    </source>
</evidence>
<feature type="transmembrane region" description="Helical" evidence="6">
    <location>
        <begin position="104"/>
        <end position="125"/>
    </location>
</feature>
<reference evidence="8 9" key="1">
    <citation type="submission" date="2024-10" db="EMBL/GenBank/DDBJ databases">
        <title>The Natural Products Discovery Center: Release of the First 8490 Sequenced Strains for Exploring Actinobacteria Biosynthetic Diversity.</title>
        <authorList>
            <person name="Kalkreuter E."/>
            <person name="Kautsar S.A."/>
            <person name="Yang D."/>
            <person name="Bader C.D."/>
            <person name="Teijaro C.N."/>
            <person name="Fluegel L."/>
            <person name="Davis C.M."/>
            <person name="Simpson J.R."/>
            <person name="Lauterbach L."/>
            <person name="Steele A.D."/>
            <person name="Gui C."/>
            <person name="Meng S."/>
            <person name="Li G."/>
            <person name="Viehrig K."/>
            <person name="Ye F."/>
            <person name="Su P."/>
            <person name="Kiefer A.F."/>
            <person name="Nichols A."/>
            <person name="Cepeda A.J."/>
            <person name="Yan W."/>
            <person name="Fan B."/>
            <person name="Jiang Y."/>
            <person name="Adhikari A."/>
            <person name="Zheng C.-J."/>
            <person name="Schuster L."/>
            <person name="Cowan T.M."/>
            <person name="Smanski M.J."/>
            <person name="Chevrette M.G."/>
            <person name="De Carvalho L.P.S."/>
            <person name="Shen B."/>
        </authorList>
    </citation>
    <scope>NUCLEOTIDE SEQUENCE [LARGE SCALE GENOMIC DNA]</scope>
    <source>
        <strain evidence="8 9">NPDC019626</strain>
    </source>
</reference>
<comment type="similarity">
    <text evidence="2">Belongs to the EamA transporter family.</text>
</comment>
<gene>
    <name evidence="8" type="ORF">ACH47G_08600</name>
</gene>
<feature type="transmembrane region" description="Helical" evidence="6">
    <location>
        <begin position="222"/>
        <end position="240"/>
    </location>
</feature>
<keyword evidence="4 6" id="KW-1133">Transmembrane helix</keyword>
<feature type="domain" description="EamA" evidence="7">
    <location>
        <begin position="24"/>
        <end position="148"/>
    </location>
</feature>